<sequence length="85" mass="9434">MNDKDGSKFTVNGQRLKHYLGGIIDKEKIVHNLTSRSSTVKLMTIKKRLLGGNPIIVSLNLVEEEKGKSFGKIKQLSAKIQDSLP</sequence>
<dbReference type="Proteomes" id="UP001341840">
    <property type="component" value="Unassembled WGS sequence"/>
</dbReference>
<evidence type="ECO:0000313" key="1">
    <source>
        <dbReference type="EMBL" id="MED6149362.1"/>
    </source>
</evidence>
<accession>A0ABU6TKQ1</accession>
<dbReference type="EMBL" id="JASCZI010091181">
    <property type="protein sequence ID" value="MED6149362.1"/>
    <property type="molecule type" value="Genomic_DNA"/>
</dbReference>
<protein>
    <submittedName>
        <fullName evidence="1">Uncharacterized protein</fullName>
    </submittedName>
</protein>
<evidence type="ECO:0000313" key="2">
    <source>
        <dbReference type="Proteomes" id="UP001341840"/>
    </source>
</evidence>
<keyword evidence="2" id="KW-1185">Reference proteome</keyword>
<comment type="caution">
    <text evidence="1">The sequence shown here is derived from an EMBL/GenBank/DDBJ whole genome shotgun (WGS) entry which is preliminary data.</text>
</comment>
<gene>
    <name evidence="1" type="ORF">PIB30_061596</name>
</gene>
<reference evidence="1 2" key="1">
    <citation type="journal article" date="2023" name="Plants (Basel)">
        <title>Bridging the Gap: Combining Genomics and Transcriptomics Approaches to Understand Stylosanthes scabra, an Orphan Legume from the Brazilian Caatinga.</title>
        <authorList>
            <person name="Ferreira-Neto J.R.C."/>
            <person name="da Silva M.D."/>
            <person name="Binneck E."/>
            <person name="de Melo N.F."/>
            <person name="da Silva R.H."/>
            <person name="de Melo A.L.T.M."/>
            <person name="Pandolfi V."/>
            <person name="Bustamante F.O."/>
            <person name="Brasileiro-Vidal A.C."/>
            <person name="Benko-Iseppon A.M."/>
        </authorList>
    </citation>
    <scope>NUCLEOTIDE SEQUENCE [LARGE SCALE GENOMIC DNA]</scope>
    <source>
        <tissue evidence="1">Leaves</tissue>
    </source>
</reference>
<organism evidence="1 2">
    <name type="scientific">Stylosanthes scabra</name>
    <dbReference type="NCBI Taxonomy" id="79078"/>
    <lineage>
        <taxon>Eukaryota</taxon>
        <taxon>Viridiplantae</taxon>
        <taxon>Streptophyta</taxon>
        <taxon>Embryophyta</taxon>
        <taxon>Tracheophyta</taxon>
        <taxon>Spermatophyta</taxon>
        <taxon>Magnoliopsida</taxon>
        <taxon>eudicotyledons</taxon>
        <taxon>Gunneridae</taxon>
        <taxon>Pentapetalae</taxon>
        <taxon>rosids</taxon>
        <taxon>fabids</taxon>
        <taxon>Fabales</taxon>
        <taxon>Fabaceae</taxon>
        <taxon>Papilionoideae</taxon>
        <taxon>50 kb inversion clade</taxon>
        <taxon>dalbergioids sensu lato</taxon>
        <taxon>Dalbergieae</taxon>
        <taxon>Pterocarpus clade</taxon>
        <taxon>Stylosanthes</taxon>
    </lineage>
</organism>
<proteinExistence type="predicted"/>
<name>A0ABU6TKQ1_9FABA</name>